<proteinExistence type="predicted"/>
<accession>A0AAW0AKR2</accession>
<organism evidence="1 2">
    <name type="scientific">Favolaschia claudopus</name>
    <dbReference type="NCBI Taxonomy" id="2862362"/>
    <lineage>
        <taxon>Eukaryota</taxon>
        <taxon>Fungi</taxon>
        <taxon>Dikarya</taxon>
        <taxon>Basidiomycota</taxon>
        <taxon>Agaricomycotina</taxon>
        <taxon>Agaricomycetes</taxon>
        <taxon>Agaricomycetidae</taxon>
        <taxon>Agaricales</taxon>
        <taxon>Marasmiineae</taxon>
        <taxon>Mycenaceae</taxon>
        <taxon>Favolaschia</taxon>
    </lineage>
</organism>
<comment type="caution">
    <text evidence="1">The sequence shown here is derived from an EMBL/GenBank/DDBJ whole genome shotgun (WGS) entry which is preliminary data.</text>
</comment>
<keyword evidence="2" id="KW-1185">Reference proteome</keyword>
<dbReference type="Proteomes" id="UP001362999">
    <property type="component" value="Unassembled WGS sequence"/>
</dbReference>
<gene>
    <name evidence="1" type="ORF">R3P38DRAFT_2788396</name>
</gene>
<protein>
    <submittedName>
        <fullName evidence="1">Uncharacterized protein</fullName>
    </submittedName>
</protein>
<dbReference type="AlphaFoldDB" id="A0AAW0AKR2"/>
<evidence type="ECO:0000313" key="2">
    <source>
        <dbReference type="Proteomes" id="UP001362999"/>
    </source>
</evidence>
<reference evidence="1 2" key="1">
    <citation type="journal article" date="2024" name="J Genomics">
        <title>Draft genome sequencing and assembly of Favolaschia claudopus CIRM-BRFM 2984 isolated from oak limbs.</title>
        <authorList>
            <person name="Navarro D."/>
            <person name="Drula E."/>
            <person name="Chaduli D."/>
            <person name="Cazenave R."/>
            <person name="Ahrendt S."/>
            <person name="Wang J."/>
            <person name="Lipzen A."/>
            <person name="Daum C."/>
            <person name="Barry K."/>
            <person name="Grigoriev I.V."/>
            <person name="Favel A."/>
            <person name="Rosso M.N."/>
            <person name="Martin F."/>
        </authorList>
    </citation>
    <scope>NUCLEOTIDE SEQUENCE [LARGE SCALE GENOMIC DNA]</scope>
    <source>
        <strain evidence="1 2">CIRM-BRFM 2984</strain>
    </source>
</reference>
<evidence type="ECO:0000313" key="1">
    <source>
        <dbReference type="EMBL" id="KAK7013501.1"/>
    </source>
</evidence>
<dbReference type="EMBL" id="JAWWNJ010000059">
    <property type="protein sequence ID" value="KAK7013501.1"/>
    <property type="molecule type" value="Genomic_DNA"/>
</dbReference>
<name>A0AAW0AKR2_9AGAR</name>
<sequence length="238" mass="27640">MQTLWKKFKDEIYQEGRERSKVSASKIDNEIADAETDLEFVLADDKLSEEETKLSGAVLTEKLALLHQKRFRDAGLNARIRHKLGAEVISEYWFKINKPRKPKEVIYRLLKSRELDARLEDAPQYETNSKRMANIARNYHNKLQKDRREVAPDIRDHTIGVILARTVRKTTEEQKTSLKTRLTRADVKLALKMSANKKAPGLNGMTYELWKTLDARFENDSRLDRPAFDIIEALQIVS</sequence>